<dbReference type="PANTHER" id="PTHR46268:SF27">
    <property type="entry name" value="UNIVERSAL STRESS PROTEIN RV2623"/>
    <property type="match status" value="1"/>
</dbReference>
<feature type="domain" description="UspA" evidence="4">
    <location>
        <begin position="156"/>
        <end position="289"/>
    </location>
</feature>
<dbReference type="InterPro" id="IPR014729">
    <property type="entry name" value="Rossmann-like_a/b/a_fold"/>
</dbReference>
<name>A0A1G4WR17_9MYCO</name>
<evidence type="ECO:0000313" key="6">
    <source>
        <dbReference type="Proteomes" id="UP000199707"/>
    </source>
</evidence>
<sequence length="291" mass="31477">MSEPKVDGAIVVAVDDSPENVAAVRWAAEEALLHDRPLVLAHAVTPDIVDTDDPVLRARFDRWRMHCARVLLATTKTYLADHTRLPADVISSAPYLDNPVKALTRLSDGAWMIVLGSRFRGSLGGRRIGSTSAALCYRARCPIAVIHMQEQIPAQRPVLVGVDGSAASTHAVALAFDEAARRHVGLVAVHSWSDENVLQLLGSDWEDYRGHAEAALRRAVADWRARYPDVEVIEKVYCDRPAHWLIEESEHAGLVVVGSHGRGAFSTQINGSVATAVAEGAAVPVIITRGA</sequence>
<evidence type="ECO:0000256" key="2">
    <source>
        <dbReference type="ARBA" id="ARBA00022741"/>
    </source>
</evidence>
<keyword evidence="3" id="KW-0067">ATP-binding</keyword>
<protein>
    <submittedName>
        <fullName evidence="5">Nucleotide-binding universal stress protein, UspA family</fullName>
    </submittedName>
</protein>
<dbReference type="AlphaFoldDB" id="A0A1G4WR17"/>
<reference evidence="6" key="1">
    <citation type="submission" date="2016-10" db="EMBL/GenBank/DDBJ databases">
        <authorList>
            <person name="Varghese N."/>
            <person name="Submissions S."/>
        </authorList>
    </citation>
    <scope>NUCLEOTIDE SEQUENCE [LARGE SCALE GENOMIC DNA]</scope>
    <source>
        <strain evidence="6">UNC267MFSha1.1M11</strain>
    </source>
</reference>
<dbReference type="Gene3D" id="3.40.50.620">
    <property type="entry name" value="HUPs"/>
    <property type="match status" value="2"/>
</dbReference>
<accession>A0A1G4WR17</accession>
<keyword evidence="2" id="KW-0547">Nucleotide-binding</keyword>
<evidence type="ECO:0000256" key="3">
    <source>
        <dbReference type="ARBA" id="ARBA00022840"/>
    </source>
</evidence>
<dbReference type="RefSeq" id="WP_090361167.1">
    <property type="nucleotide sequence ID" value="NZ_FMUB01000009.1"/>
</dbReference>
<comment type="similarity">
    <text evidence="1">Belongs to the universal stress protein A family.</text>
</comment>
<evidence type="ECO:0000259" key="4">
    <source>
        <dbReference type="Pfam" id="PF00582"/>
    </source>
</evidence>
<dbReference type="PANTHER" id="PTHR46268">
    <property type="entry name" value="STRESS RESPONSE PROTEIN NHAX"/>
    <property type="match status" value="1"/>
</dbReference>
<evidence type="ECO:0000256" key="1">
    <source>
        <dbReference type="ARBA" id="ARBA00008791"/>
    </source>
</evidence>
<dbReference type="EMBL" id="FMUB01000009">
    <property type="protein sequence ID" value="SCX27808.1"/>
    <property type="molecule type" value="Genomic_DNA"/>
</dbReference>
<feature type="domain" description="UspA" evidence="4">
    <location>
        <begin position="10"/>
        <end position="147"/>
    </location>
</feature>
<proteinExistence type="inferred from homology"/>
<organism evidence="5 6">
    <name type="scientific">Mycolicibacterium fluoranthenivorans</name>
    <dbReference type="NCBI Taxonomy" id="258505"/>
    <lineage>
        <taxon>Bacteria</taxon>
        <taxon>Bacillati</taxon>
        <taxon>Actinomycetota</taxon>
        <taxon>Actinomycetes</taxon>
        <taxon>Mycobacteriales</taxon>
        <taxon>Mycobacteriaceae</taxon>
        <taxon>Mycolicibacterium</taxon>
    </lineage>
</organism>
<dbReference type="Proteomes" id="UP000199707">
    <property type="component" value="Unassembled WGS sequence"/>
</dbReference>
<dbReference type="GO" id="GO:0005524">
    <property type="term" value="F:ATP binding"/>
    <property type="evidence" value="ECO:0007669"/>
    <property type="project" value="UniProtKB-KW"/>
</dbReference>
<dbReference type="PRINTS" id="PR01438">
    <property type="entry name" value="UNVRSLSTRESS"/>
</dbReference>
<evidence type="ECO:0000313" key="5">
    <source>
        <dbReference type="EMBL" id="SCX27808.1"/>
    </source>
</evidence>
<dbReference type="InterPro" id="IPR006016">
    <property type="entry name" value="UspA"/>
</dbReference>
<dbReference type="STRING" id="1502745.SAMN02799620_04427"/>
<dbReference type="Pfam" id="PF00582">
    <property type="entry name" value="Usp"/>
    <property type="match status" value="2"/>
</dbReference>
<dbReference type="SUPFAM" id="SSF52402">
    <property type="entry name" value="Adenine nucleotide alpha hydrolases-like"/>
    <property type="match status" value="2"/>
</dbReference>
<dbReference type="InterPro" id="IPR006015">
    <property type="entry name" value="Universal_stress_UspA"/>
</dbReference>
<gene>
    <name evidence="5" type="ORF">SAMN02799620_04427</name>
</gene>